<dbReference type="Proteomes" id="UP000325315">
    <property type="component" value="Unassembled WGS sequence"/>
</dbReference>
<comment type="caution">
    <text evidence="1">The sequence shown here is derived from an EMBL/GenBank/DDBJ whole genome shotgun (WGS) entry which is preliminary data.</text>
</comment>
<dbReference type="EMBL" id="SMMG02000004">
    <property type="protein sequence ID" value="KAA3477662.1"/>
    <property type="molecule type" value="Genomic_DNA"/>
</dbReference>
<dbReference type="GO" id="GO:0003964">
    <property type="term" value="F:RNA-directed DNA polymerase activity"/>
    <property type="evidence" value="ECO:0007669"/>
    <property type="project" value="UniProtKB-KW"/>
</dbReference>
<evidence type="ECO:0000313" key="1">
    <source>
        <dbReference type="EMBL" id="KAA3477662.1"/>
    </source>
</evidence>
<reference evidence="2" key="1">
    <citation type="journal article" date="2019" name="Plant Biotechnol. J.">
        <title>Genome sequencing of the Australian wild diploid species Gossypium australe highlights disease resistance and delayed gland morphogenesis.</title>
        <authorList>
            <person name="Cai Y."/>
            <person name="Cai X."/>
            <person name="Wang Q."/>
            <person name="Wang P."/>
            <person name="Zhang Y."/>
            <person name="Cai C."/>
            <person name="Xu Y."/>
            <person name="Wang K."/>
            <person name="Zhou Z."/>
            <person name="Wang C."/>
            <person name="Geng S."/>
            <person name="Li B."/>
            <person name="Dong Q."/>
            <person name="Hou Y."/>
            <person name="Wang H."/>
            <person name="Ai P."/>
            <person name="Liu Z."/>
            <person name="Yi F."/>
            <person name="Sun M."/>
            <person name="An G."/>
            <person name="Cheng J."/>
            <person name="Zhang Y."/>
            <person name="Shi Q."/>
            <person name="Xie Y."/>
            <person name="Shi X."/>
            <person name="Chang Y."/>
            <person name="Huang F."/>
            <person name="Chen Y."/>
            <person name="Hong S."/>
            <person name="Mi L."/>
            <person name="Sun Q."/>
            <person name="Zhang L."/>
            <person name="Zhou B."/>
            <person name="Peng R."/>
            <person name="Zhang X."/>
            <person name="Liu F."/>
        </authorList>
    </citation>
    <scope>NUCLEOTIDE SEQUENCE [LARGE SCALE GENOMIC DNA]</scope>
    <source>
        <strain evidence="2">cv. PA1801</strain>
    </source>
</reference>
<keyword evidence="1" id="KW-0808">Transferase</keyword>
<dbReference type="AlphaFoldDB" id="A0A5B6W9V4"/>
<name>A0A5B6W9V4_9ROSI</name>
<keyword evidence="1" id="KW-0695">RNA-directed DNA polymerase</keyword>
<evidence type="ECO:0000313" key="2">
    <source>
        <dbReference type="Proteomes" id="UP000325315"/>
    </source>
</evidence>
<dbReference type="OrthoDB" id="1000587at2759"/>
<keyword evidence="2" id="KW-1185">Reference proteome</keyword>
<gene>
    <name evidence="1" type="ORF">EPI10_011539</name>
</gene>
<organism evidence="1 2">
    <name type="scientific">Gossypium australe</name>
    <dbReference type="NCBI Taxonomy" id="47621"/>
    <lineage>
        <taxon>Eukaryota</taxon>
        <taxon>Viridiplantae</taxon>
        <taxon>Streptophyta</taxon>
        <taxon>Embryophyta</taxon>
        <taxon>Tracheophyta</taxon>
        <taxon>Spermatophyta</taxon>
        <taxon>Magnoliopsida</taxon>
        <taxon>eudicotyledons</taxon>
        <taxon>Gunneridae</taxon>
        <taxon>Pentapetalae</taxon>
        <taxon>rosids</taxon>
        <taxon>malvids</taxon>
        <taxon>Malvales</taxon>
        <taxon>Malvaceae</taxon>
        <taxon>Malvoideae</taxon>
        <taxon>Gossypium</taxon>
    </lineage>
</organism>
<accession>A0A5B6W9V4</accession>
<proteinExistence type="predicted"/>
<keyword evidence="1" id="KW-0548">Nucleotidyltransferase</keyword>
<sequence length="275" mass="31306">MELGCVLMQEGRVKELKLRHRRWIELLKDYDCMIEYHNGKAKVFAYALSWKSMSEFVTSDGGLLVKLQVKPTLSKQIKEKQATDKDLAKWGYSIFEGDCVLCDEELRHVILIEAYNNPYSTQRHQLCGEVPSLLEGEIRAPISLRIVTTTQNSRVEVGKDHHELCFRLAFDFDKERCHMGDYGSPYKEFTLLCSSHELYIAKTGGVVHHGDSVTPWHTSFHIAIPRAWYLNIVTSLEIGGSLCHLDIAIPLFIALVLGLMTVLQFQSPNIVTPLL</sequence>
<protein>
    <submittedName>
        <fullName evidence="1">RNA-directed DNA polymerase-like protein</fullName>
    </submittedName>
</protein>